<dbReference type="AlphaFoldDB" id="W5L3C5"/>
<feature type="domain" description="SUEL-type lectin" evidence="4">
    <location>
        <begin position="112"/>
        <end position="202"/>
    </location>
</feature>
<reference evidence="6" key="2">
    <citation type="journal article" date="2014" name="Nat. Commun.">
        <title>The cavefish genome reveals candidate genes for eye loss.</title>
        <authorList>
            <person name="McGaugh S.E."/>
            <person name="Gross J.B."/>
            <person name="Aken B."/>
            <person name="Blin M."/>
            <person name="Borowsky R."/>
            <person name="Chalopin D."/>
            <person name="Hinaux H."/>
            <person name="Jeffery W.R."/>
            <person name="Keene A."/>
            <person name="Ma L."/>
            <person name="Minx P."/>
            <person name="Murphy D."/>
            <person name="O'Quin K.E."/>
            <person name="Retaux S."/>
            <person name="Rohner N."/>
            <person name="Searle S.M."/>
            <person name="Stahl B.A."/>
            <person name="Tabin C."/>
            <person name="Volff J.N."/>
            <person name="Yoshizawa M."/>
            <person name="Warren W.C."/>
        </authorList>
    </citation>
    <scope>NUCLEOTIDE SEQUENCE [LARGE SCALE GENOMIC DNA]</scope>
    <source>
        <strain evidence="6">female</strain>
    </source>
</reference>
<reference evidence="5" key="4">
    <citation type="submission" date="2025-09" db="UniProtKB">
        <authorList>
            <consortium name="Ensembl"/>
        </authorList>
    </citation>
    <scope>IDENTIFICATION</scope>
</reference>
<sequence>MILTRPYIPKIPPIHTVQRSVKRFLSNSGVLKIEGANYGRTDSTTCSAGRPTSQITKTDCYATNTLTLVKSKCDGKITCSVPASNSVFSDPCVNTYKYLSMRYTCTTETSVTCEGSTAVLTCGSGVIKIDSANYGRTDPTTCSAGRPTSQITKTDCYSSNTLSVVKTSCDGKTTCSVPASNSVFSDPCVNTYKFLIIKYFCAVEL</sequence>
<name>W5L3C5_ASTMX</name>
<dbReference type="Pfam" id="PF02140">
    <property type="entry name" value="SUEL_Lectin"/>
    <property type="match status" value="2"/>
</dbReference>
<dbReference type="HOGENOM" id="CLU_143201_0_0_1"/>
<organism evidence="5 6">
    <name type="scientific">Astyanax mexicanus</name>
    <name type="common">Blind cave fish</name>
    <name type="synonym">Astyanax fasciatus mexicanus</name>
    <dbReference type="NCBI Taxonomy" id="7994"/>
    <lineage>
        <taxon>Eukaryota</taxon>
        <taxon>Metazoa</taxon>
        <taxon>Chordata</taxon>
        <taxon>Craniata</taxon>
        <taxon>Vertebrata</taxon>
        <taxon>Euteleostomi</taxon>
        <taxon>Actinopterygii</taxon>
        <taxon>Neopterygii</taxon>
        <taxon>Teleostei</taxon>
        <taxon>Ostariophysi</taxon>
        <taxon>Characiformes</taxon>
        <taxon>Characoidei</taxon>
        <taxon>Acestrorhamphidae</taxon>
        <taxon>Acestrorhamphinae</taxon>
        <taxon>Astyanax</taxon>
    </lineage>
</organism>
<dbReference type="PROSITE" id="PS50228">
    <property type="entry name" value="SUEL_LECTIN"/>
    <property type="match status" value="2"/>
</dbReference>
<keyword evidence="2" id="KW-0430">Lectin</keyword>
<dbReference type="InterPro" id="IPR000922">
    <property type="entry name" value="Lectin_gal-bd_dom"/>
</dbReference>
<dbReference type="Bgee" id="ENSAMXG00000013939">
    <property type="expression patterns" value="Expressed in zone of skin and 14 other cell types or tissues"/>
</dbReference>
<evidence type="ECO:0000256" key="3">
    <source>
        <dbReference type="ARBA" id="ARBA00022737"/>
    </source>
</evidence>
<evidence type="ECO:0000256" key="1">
    <source>
        <dbReference type="ARBA" id="ARBA00022546"/>
    </source>
</evidence>
<evidence type="ECO:0000256" key="2">
    <source>
        <dbReference type="ARBA" id="ARBA00022734"/>
    </source>
</evidence>
<dbReference type="CDD" id="cd22836">
    <property type="entry name" value="Gal_Rha_Lectin_RBL_rpt2"/>
    <property type="match status" value="1"/>
</dbReference>
<dbReference type="Ensembl" id="ENSAMXT00000014337.2">
    <property type="protein sequence ID" value="ENSAMXP00000014337.2"/>
    <property type="gene ID" value="ENSAMXG00000013939.2"/>
</dbReference>
<evidence type="ECO:0000313" key="5">
    <source>
        <dbReference type="Ensembl" id="ENSAMXP00000014337.2"/>
    </source>
</evidence>
<dbReference type="GO" id="GO:0030246">
    <property type="term" value="F:carbohydrate binding"/>
    <property type="evidence" value="ECO:0007669"/>
    <property type="project" value="UniProtKB-KW"/>
</dbReference>
<dbReference type="Proteomes" id="UP000018467">
    <property type="component" value="Unassembled WGS sequence"/>
</dbReference>
<dbReference type="FunFam" id="2.60.120.740:FF:000003">
    <property type="entry name" value="Protein eva-1 homolog C"/>
    <property type="match status" value="1"/>
</dbReference>
<evidence type="ECO:0000259" key="4">
    <source>
        <dbReference type="PROSITE" id="PS50228"/>
    </source>
</evidence>
<reference evidence="5" key="3">
    <citation type="submission" date="2025-08" db="UniProtKB">
        <authorList>
            <consortium name="Ensembl"/>
        </authorList>
    </citation>
    <scope>IDENTIFICATION</scope>
</reference>
<accession>W5L3C5</accession>
<keyword evidence="1" id="KW-0348">Hemagglutinin</keyword>
<dbReference type="eggNOG" id="KOG4729">
    <property type="taxonomic scope" value="Eukaryota"/>
</dbReference>
<dbReference type="Gene3D" id="2.60.120.740">
    <property type="match status" value="2"/>
</dbReference>
<keyword evidence="3" id="KW-0677">Repeat</keyword>
<dbReference type="GeneTree" id="ENSGT00940000154285"/>
<feature type="domain" description="SUEL-type lectin" evidence="4">
    <location>
        <begin position="30"/>
        <end position="106"/>
    </location>
</feature>
<protein>
    <recommendedName>
        <fullName evidence="4">SUEL-type lectin domain-containing protein</fullName>
    </recommendedName>
</protein>
<keyword evidence="6" id="KW-1185">Reference proteome</keyword>
<dbReference type="InterPro" id="IPR043159">
    <property type="entry name" value="Lectin_gal-bd_sf"/>
</dbReference>
<evidence type="ECO:0000313" key="6">
    <source>
        <dbReference type="Proteomes" id="UP000018467"/>
    </source>
</evidence>
<proteinExistence type="predicted"/>
<dbReference type="PANTHER" id="PTHR46780">
    <property type="entry name" value="PROTEIN EVA-1"/>
    <property type="match status" value="1"/>
</dbReference>
<reference evidence="6" key="1">
    <citation type="submission" date="2013-03" db="EMBL/GenBank/DDBJ databases">
        <authorList>
            <person name="Jeffery W."/>
            <person name="Warren W."/>
            <person name="Wilson R.K."/>
        </authorList>
    </citation>
    <scope>NUCLEOTIDE SEQUENCE</scope>
    <source>
        <strain evidence="6">female</strain>
    </source>
</reference>